<name>A0A0G1CNU9_9BACT</name>
<evidence type="ECO:0000313" key="4">
    <source>
        <dbReference type="Proteomes" id="UP000034050"/>
    </source>
</evidence>
<proteinExistence type="predicted"/>
<feature type="transmembrane region" description="Helical" evidence="1">
    <location>
        <begin position="351"/>
        <end position="367"/>
    </location>
</feature>
<reference evidence="3 4" key="1">
    <citation type="journal article" date="2015" name="Nature">
        <title>rRNA introns, odd ribosomes, and small enigmatic genomes across a large radiation of phyla.</title>
        <authorList>
            <person name="Brown C.T."/>
            <person name="Hug L.A."/>
            <person name="Thomas B.C."/>
            <person name="Sharon I."/>
            <person name="Castelle C.J."/>
            <person name="Singh A."/>
            <person name="Wilkins M.J."/>
            <person name="Williams K.H."/>
            <person name="Banfield J.F."/>
        </authorList>
    </citation>
    <scope>NUCLEOTIDE SEQUENCE [LARGE SCALE GENOMIC DNA]</scope>
</reference>
<dbReference type="InterPro" id="IPR046477">
    <property type="entry name" value="DUF6798"/>
</dbReference>
<comment type="caution">
    <text evidence="3">The sequence shown here is derived from an EMBL/GenBank/DDBJ whole genome shotgun (WGS) entry which is preliminary data.</text>
</comment>
<dbReference type="AlphaFoldDB" id="A0A0G1CNU9"/>
<feature type="transmembrane region" description="Helical" evidence="1">
    <location>
        <begin position="139"/>
        <end position="158"/>
    </location>
</feature>
<feature type="domain" description="DUF6798" evidence="2">
    <location>
        <begin position="379"/>
        <end position="439"/>
    </location>
</feature>
<feature type="transmembrane region" description="Helical" evidence="1">
    <location>
        <begin position="322"/>
        <end position="339"/>
    </location>
</feature>
<sequence>MLPKVKSIKHLVYWGIFAFLAILIRGYGYGLGDQVLHLPLLYRLEDANLYPTDSLFPLIFSHVTPFIRLVVFLNQTVFKDYFTTYFVFYFLGSWLFFLGLYKLTYLITDDKTAALLSGWFFILPLHIGGTALTTVETTFVPRHLTNFFLILSLVALLQKKYLRLFFINAVILLIHPITAVLLFIATTFCILVLDKQRFFLTLLKGIGIMLLISISFLPDFIRAVPASRLPLLMPESWLEIIKLRNTYAFPLLWTFKGWLSLILLLIPIAGYLGWKKHTGRNFNYADKVSLFLLVGAAFIFVGQILFTSLLPLTWMIPLQLGRVWQIPATLSLIYLAWILSKMVKRFSLTQTQLGLLLIGFLLIAYFVKDKVWYQHQSSEWIETQRWAQRHTSEDCTFLVDFYSQGFRVFSQRAIVGEYKDGTLAFYSSEFAQDWYQKYNLFGDTKTHRYMNNLDKIYANYPFSFVVSGISITANLPPIYKNKNYGIYEMPIKEKGCSLRV</sequence>
<dbReference type="STRING" id="1618446.UV61_C0002G0166"/>
<feature type="transmembrane region" description="Helical" evidence="1">
    <location>
        <begin position="205"/>
        <end position="227"/>
    </location>
</feature>
<dbReference type="EMBL" id="LCFD01000002">
    <property type="protein sequence ID" value="KKS87445.1"/>
    <property type="molecule type" value="Genomic_DNA"/>
</dbReference>
<feature type="transmembrane region" description="Helical" evidence="1">
    <location>
        <begin position="247"/>
        <end position="269"/>
    </location>
</feature>
<feature type="transmembrane region" description="Helical" evidence="1">
    <location>
        <begin position="164"/>
        <end position="193"/>
    </location>
</feature>
<feature type="transmembrane region" description="Helical" evidence="1">
    <location>
        <begin position="113"/>
        <end position="132"/>
    </location>
</feature>
<feature type="transmembrane region" description="Helical" evidence="1">
    <location>
        <begin position="85"/>
        <end position="107"/>
    </location>
</feature>
<protein>
    <recommendedName>
        <fullName evidence="2">DUF6798 domain-containing protein</fullName>
    </recommendedName>
</protein>
<evidence type="ECO:0000256" key="1">
    <source>
        <dbReference type="SAM" id="Phobius"/>
    </source>
</evidence>
<evidence type="ECO:0000313" key="3">
    <source>
        <dbReference type="EMBL" id="KKS87445.1"/>
    </source>
</evidence>
<organism evidence="3 4">
    <name type="scientific">Candidatus Gottesmanbacteria bacterium GW2011_GWB1_43_11</name>
    <dbReference type="NCBI Taxonomy" id="1618446"/>
    <lineage>
        <taxon>Bacteria</taxon>
        <taxon>Candidatus Gottesmaniibacteriota</taxon>
    </lineage>
</organism>
<keyword evidence="1" id="KW-0812">Transmembrane</keyword>
<keyword evidence="1" id="KW-1133">Transmembrane helix</keyword>
<dbReference type="Proteomes" id="UP000034050">
    <property type="component" value="Unassembled WGS sequence"/>
</dbReference>
<dbReference type="Pfam" id="PF20604">
    <property type="entry name" value="DUF6798"/>
    <property type="match status" value="1"/>
</dbReference>
<feature type="transmembrane region" description="Helical" evidence="1">
    <location>
        <begin position="12"/>
        <end position="32"/>
    </location>
</feature>
<keyword evidence="1" id="KW-0472">Membrane</keyword>
<evidence type="ECO:0000259" key="2">
    <source>
        <dbReference type="Pfam" id="PF20604"/>
    </source>
</evidence>
<gene>
    <name evidence="3" type="ORF">UV61_C0002G0166</name>
</gene>
<feature type="transmembrane region" description="Helical" evidence="1">
    <location>
        <begin position="290"/>
        <end position="316"/>
    </location>
</feature>
<accession>A0A0G1CNU9</accession>